<reference evidence="1 2" key="4">
    <citation type="journal article" date="2005" name="Virology">
        <title>Complete genomic nucleotide sequence and analysis of the temperate bacteriophage VWB.</title>
        <authorList>
            <person name="Van Dessel W."/>
            <person name="Van Mellaert L."/>
            <person name="Liesegang H."/>
            <person name="Raasch C."/>
            <person name="De Keersmaeker S."/>
            <person name="Geukens N."/>
            <person name="Lammertyn E."/>
            <person name="Streit W."/>
            <person name="Anne J."/>
        </authorList>
    </citation>
    <scope>NUCLEOTIDE SEQUENCE [LARGE SCALE GENOMIC DNA]</scope>
</reference>
<sequence>MRRGLVVRVPIDPPQRIACVARSRHGRPRAVAPVVPAEEPPDDCGIIDTNLPTVKVLWERRGRVMRLMTVTEPAPPYLPPWAPYLPPWKRSAPE</sequence>
<proteinExistence type="predicted"/>
<name>Q6VY61_9CAUD</name>
<dbReference type="GeneID" id="2732809"/>
<dbReference type="Proteomes" id="UP000001708">
    <property type="component" value="Segment"/>
</dbReference>
<reference evidence="1 2" key="2">
    <citation type="journal article" date="1995" name="Arch. Virol.">
        <title>Analysis of the open reading frames of the main capsid proteins of actinophage VWB.</title>
        <authorList>
            <person name="Anne J."/>
            <person name="Fiten P."/>
            <person name="Van Mellaert L."/>
            <person name="Joris B."/>
            <person name="Opdenakker G."/>
            <person name="Eyssen H."/>
        </authorList>
    </citation>
    <scope>NUCLEOTIDE SEQUENCE [LARGE SCALE GENOMIC DNA]</scope>
</reference>
<dbReference type="EMBL" id="AY320035">
    <property type="protein sequence ID" value="AAR29718.1"/>
    <property type="molecule type" value="Genomic_DNA"/>
</dbReference>
<protein>
    <submittedName>
        <fullName evidence="1">Uncharacterized protein</fullName>
    </submittedName>
</protein>
<evidence type="ECO:0000313" key="1">
    <source>
        <dbReference type="EMBL" id="AAR29718.1"/>
    </source>
</evidence>
<evidence type="ECO:0000313" key="2">
    <source>
        <dbReference type="Proteomes" id="UP000001708"/>
    </source>
</evidence>
<keyword evidence="2" id="KW-1185">Reference proteome</keyword>
<accession>Q6VY61</accession>
<reference evidence="1 2" key="1">
    <citation type="journal article" date="1990" name="J. Gen. Microbiol.">
        <title>Further biological and molecular characterization of actinophage VWB.</title>
        <authorList>
            <person name="Anne J."/>
            <person name="Van Mellaert L."/>
            <person name="Decock B."/>
            <person name="Van Damme J."/>
            <person name="Van Aerschot A."/>
            <person name="Herdewijn P."/>
            <person name="Eyssen H."/>
        </authorList>
    </citation>
    <scope>NUCLEOTIDE SEQUENCE [LARGE SCALE GENOMIC DNA]</scope>
</reference>
<organism evidence="1 2">
    <name type="scientific">Streptomyces phage VWB</name>
    <dbReference type="NCBI Taxonomy" id="10702"/>
    <lineage>
        <taxon>Viruses</taxon>
        <taxon>Duplodnaviria</taxon>
        <taxon>Heunggongvirae</taxon>
        <taxon>Uroviricota</taxon>
        <taxon>Caudoviricetes</taxon>
        <taxon>Veewebvirus</taxon>
        <taxon>Veewebvirus vwb</taxon>
    </lineage>
</organism>
<dbReference type="KEGG" id="vg:2732809"/>
<dbReference type="RefSeq" id="NP_958270.1">
    <property type="nucleotide sequence ID" value="NC_005345.2"/>
</dbReference>
<reference evidence="1 2" key="3">
    <citation type="journal article" date="1998" name="Microbiology">
        <title>Site-specific integration of bacteriophage VWB genome into Streptomyces venezuelae and construction of a VWB-based integrative vector.</title>
        <authorList>
            <person name="Van Mellaert L."/>
            <person name="Mei L."/>
            <person name="Lammertyn E."/>
            <person name="Schacht S."/>
            <person name="Anne J."/>
        </authorList>
    </citation>
    <scope>NUCLEOTIDE SEQUENCE [LARGE SCALE GENOMIC DNA]</scope>
</reference>